<dbReference type="EnsemblPlants" id="Zm00001eb179890_T001">
    <property type="protein sequence ID" value="Zm00001eb179890_P001"/>
    <property type="gene ID" value="Zm00001eb179890"/>
</dbReference>
<reference evidence="1" key="2">
    <citation type="submission" date="2019-07" db="EMBL/GenBank/DDBJ databases">
        <authorList>
            <person name="Seetharam A."/>
            <person name="Woodhouse M."/>
            <person name="Cannon E."/>
        </authorList>
    </citation>
    <scope>NUCLEOTIDE SEQUENCE [LARGE SCALE GENOMIC DNA]</scope>
    <source>
        <strain evidence="1">cv. B73</strain>
    </source>
</reference>
<keyword evidence="2" id="KW-1185">Reference proteome</keyword>
<name>A0A804NR95_MAIZE</name>
<dbReference type="InParanoid" id="A0A804NR95"/>
<evidence type="ECO:0000313" key="2">
    <source>
        <dbReference type="Proteomes" id="UP000007305"/>
    </source>
</evidence>
<dbReference type="Proteomes" id="UP000007305">
    <property type="component" value="Chromosome 4"/>
</dbReference>
<sequence>MGKFVVRQLAKLGNQITIASTMVGLVECKVYAYKVGLDVIKLLERMQIRQEVDLRFFFICFFFRQTRLISCILN</sequence>
<protein>
    <submittedName>
        <fullName evidence="1">Uncharacterized protein</fullName>
    </submittedName>
</protein>
<proteinExistence type="predicted"/>
<dbReference type="Gramene" id="Zm00001eb179890_T001">
    <property type="protein sequence ID" value="Zm00001eb179890_P001"/>
    <property type="gene ID" value="Zm00001eb179890"/>
</dbReference>
<reference evidence="2" key="1">
    <citation type="journal article" date="2009" name="Science">
        <title>The B73 maize genome: complexity, diversity, and dynamics.</title>
        <authorList>
            <person name="Schnable P.S."/>
            <person name="Ware D."/>
            <person name="Fulton R.S."/>
            <person name="Stein J.C."/>
            <person name="Wei F."/>
            <person name="Pasternak S."/>
            <person name="Liang C."/>
            <person name="Zhang J."/>
            <person name="Fulton L."/>
            <person name="Graves T.A."/>
            <person name="Minx P."/>
            <person name="Reily A.D."/>
            <person name="Courtney L."/>
            <person name="Kruchowski S.S."/>
            <person name="Tomlinson C."/>
            <person name="Strong C."/>
            <person name="Delehaunty K."/>
            <person name="Fronick C."/>
            <person name="Courtney B."/>
            <person name="Rock S.M."/>
            <person name="Belter E."/>
            <person name="Du F."/>
            <person name="Kim K."/>
            <person name="Abbott R.M."/>
            <person name="Cotton M."/>
            <person name="Levy A."/>
            <person name="Marchetto P."/>
            <person name="Ochoa K."/>
            <person name="Jackson S.M."/>
            <person name="Gillam B."/>
            <person name="Chen W."/>
            <person name="Yan L."/>
            <person name="Higginbotham J."/>
            <person name="Cardenas M."/>
            <person name="Waligorski J."/>
            <person name="Applebaum E."/>
            <person name="Phelps L."/>
            <person name="Falcone J."/>
            <person name="Kanchi K."/>
            <person name="Thane T."/>
            <person name="Scimone A."/>
            <person name="Thane N."/>
            <person name="Henke J."/>
            <person name="Wang T."/>
            <person name="Ruppert J."/>
            <person name="Shah N."/>
            <person name="Rotter K."/>
            <person name="Hodges J."/>
            <person name="Ingenthron E."/>
            <person name="Cordes M."/>
            <person name="Kohlberg S."/>
            <person name="Sgro J."/>
            <person name="Delgado B."/>
            <person name="Mead K."/>
            <person name="Chinwalla A."/>
            <person name="Leonard S."/>
            <person name="Crouse K."/>
            <person name="Collura K."/>
            <person name="Kudrna D."/>
            <person name="Currie J."/>
            <person name="He R."/>
            <person name="Angelova A."/>
            <person name="Rajasekar S."/>
            <person name="Mueller T."/>
            <person name="Lomeli R."/>
            <person name="Scara G."/>
            <person name="Ko A."/>
            <person name="Delaney K."/>
            <person name="Wissotski M."/>
            <person name="Lopez G."/>
            <person name="Campos D."/>
            <person name="Braidotti M."/>
            <person name="Ashley E."/>
            <person name="Golser W."/>
            <person name="Kim H."/>
            <person name="Lee S."/>
            <person name="Lin J."/>
            <person name="Dujmic Z."/>
            <person name="Kim W."/>
            <person name="Talag J."/>
            <person name="Zuccolo A."/>
            <person name="Fan C."/>
            <person name="Sebastian A."/>
            <person name="Kramer M."/>
            <person name="Spiegel L."/>
            <person name="Nascimento L."/>
            <person name="Zutavern T."/>
            <person name="Miller B."/>
            <person name="Ambroise C."/>
            <person name="Muller S."/>
            <person name="Spooner W."/>
            <person name="Narechania A."/>
            <person name="Ren L."/>
            <person name="Wei S."/>
            <person name="Kumari S."/>
            <person name="Faga B."/>
            <person name="Levy M.J."/>
            <person name="McMahan L."/>
            <person name="Van Buren P."/>
            <person name="Vaughn M.W."/>
            <person name="Ying K."/>
            <person name="Yeh C.-T."/>
            <person name="Emrich S.J."/>
            <person name="Jia Y."/>
            <person name="Kalyanaraman A."/>
            <person name="Hsia A.-P."/>
            <person name="Barbazuk W.B."/>
            <person name="Baucom R.S."/>
            <person name="Brutnell T.P."/>
            <person name="Carpita N.C."/>
            <person name="Chaparro C."/>
            <person name="Chia J.-M."/>
            <person name="Deragon J.-M."/>
            <person name="Estill J.C."/>
            <person name="Fu Y."/>
            <person name="Jeddeloh J.A."/>
            <person name="Han Y."/>
            <person name="Lee H."/>
            <person name="Li P."/>
            <person name="Lisch D.R."/>
            <person name="Liu S."/>
            <person name="Liu Z."/>
            <person name="Nagel D.H."/>
            <person name="McCann M.C."/>
            <person name="SanMiguel P."/>
            <person name="Myers A.M."/>
            <person name="Nettleton D."/>
            <person name="Nguyen J."/>
            <person name="Penning B.W."/>
            <person name="Ponnala L."/>
            <person name="Schneider K.L."/>
            <person name="Schwartz D.C."/>
            <person name="Sharma A."/>
            <person name="Soderlund C."/>
            <person name="Springer N.M."/>
            <person name="Sun Q."/>
            <person name="Wang H."/>
            <person name="Waterman M."/>
            <person name="Westerman R."/>
            <person name="Wolfgruber T.K."/>
            <person name="Yang L."/>
            <person name="Yu Y."/>
            <person name="Zhang L."/>
            <person name="Zhou S."/>
            <person name="Zhu Q."/>
            <person name="Bennetzen J.L."/>
            <person name="Dawe R.K."/>
            <person name="Jiang J."/>
            <person name="Jiang N."/>
            <person name="Presting G.G."/>
            <person name="Wessler S.R."/>
            <person name="Aluru S."/>
            <person name="Martienssen R.A."/>
            <person name="Clifton S.W."/>
            <person name="McCombie W.R."/>
            <person name="Wing R.A."/>
            <person name="Wilson R.K."/>
        </authorList>
    </citation>
    <scope>NUCLEOTIDE SEQUENCE [LARGE SCALE GENOMIC DNA]</scope>
    <source>
        <strain evidence="2">cv. B73</strain>
    </source>
</reference>
<reference evidence="1" key="3">
    <citation type="submission" date="2021-05" db="UniProtKB">
        <authorList>
            <consortium name="EnsemblPlants"/>
        </authorList>
    </citation>
    <scope>IDENTIFICATION</scope>
    <source>
        <strain evidence="1">cv. B73</strain>
    </source>
</reference>
<dbReference type="AlphaFoldDB" id="A0A804NR95"/>
<accession>A0A804NR95</accession>
<organism evidence="1 2">
    <name type="scientific">Zea mays</name>
    <name type="common">Maize</name>
    <dbReference type="NCBI Taxonomy" id="4577"/>
    <lineage>
        <taxon>Eukaryota</taxon>
        <taxon>Viridiplantae</taxon>
        <taxon>Streptophyta</taxon>
        <taxon>Embryophyta</taxon>
        <taxon>Tracheophyta</taxon>
        <taxon>Spermatophyta</taxon>
        <taxon>Magnoliopsida</taxon>
        <taxon>Liliopsida</taxon>
        <taxon>Poales</taxon>
        <taxon>Poaceae</taxon>
        <taxon>PACMAD clade</taxon>
        <taxon>Panicoideae</taxon>
        <taxon>Andropogonodae</taxon>
        <taxon>Andropogoneae</taxon>
        <taxon>Tripsacinae</taxon>
        <taxon>Zea</taxon>
    </lineage>
</organism>
<evidence type="ECO:0000313" key="1">
    <source>
        <dbReference type="EnsemblPlants" id="Zm00001eb179890_P001"/>
    </source>
</evidence>